<protein>
    <submittedName>
        <fullName evidence="17">NADH-ubiquinone oxidoreductase chain G</fullName>
        <ecNumber evidence="17">1.6.5.3</ecNumber>
    </submittedName>
</protein>
<dbReference type="PROSITE" id="PS51669">
    <property type="entry name" value="4FE4S_MOW_BIS_MGD"/>
    <property type="match status" value="1"/>
</dbReference>
<evidence type="ECO:0000256" key="3">
    <source>
        <dbReference type="ARBA" id="ARBA00005404"/>
    </source>
</evidence>
<dbReference type="SUPFAM" id="SSF54862">
    <property type="entry name" value="4Fe-4S ferredoxins"/>
    <property type="match status" value="1"/>
</dbReference>
<evidence type="ECO:0000256" key="4">
    <source>
        <dbReference type="ARBA" id="ARBA00022485"/>
    </source>
</evidence>
<dbReference type="PROSITE" id="PS00641">
    <property type="entry name" value="COMPLEX1_75K_1"/>
    <property type="match status" value="1"/>
</dbReference>
<dbReference type="InterPro" id="IPR036010">
    <property type="entry name" value="2Fe-2S_ferredoxin-like_sf"/>
</dbReference>
<comment type="cofactor">
    <cofactor evidence="1">
        <name>[4Fe-4S] cluster</name>
        <dbReference type="ChEBI" id="CHEBI:49883"/>
    </cofactor>
</comment>
<evidence type="ECO:0000256" key="8">
    <source>
        <dbReference type="ARBA" id="ARBA00022967"/>
    </source>
</evidence>
<dbReference type="Gene3D" id="2.20.25.90">
    <property type="entry name" value="ADC-like domains"/>
    <property type="match status" value="1"/>
</dbReference>
<evidence type="ECO:0000256" key="10">
    <source>
        <dbReference type="ARBA" id="ARBA00023014"/>
    </source>
</evidence>
<keyword evidence="8" id="KW-1278">Translocase</keyword>
<evidence type="ECO:0000256" key="5">
    <source>
        <dbReference type="ARBA" id="ARBA00022714"/>
    </source>
</evidence>
<evidence type="ECO:0000259" key="16">
    <source>
        <dbReference type="PROSITE" id="PS51839"/>
    </source>
</evidence>
<dbReference type="SMART" id="SM00929">
    <property type="entry name" value="NADH-G_4Fe-4S_3"/>
    <property type="match status" value="1"/>
</dbReference>
<evidence type="ECO:0000256" key="7">
    <source>
        <dbReference type="ARBA" id="ARBA00022723"/>
    </source>
</evidence>
<comment type="subcellular location">
    <subcellularLocation>
        <location evidence="2">Membrane</location>
    </subcellularLocation>
</comment>
<evidence type="ECO:0000256" key="11">
    <source>
        <dbReference type="ARBA" id="ARBA00023027"/>
    </source>
</evidence>
<dbReference type="GO" id="GO:0051537">
    <property type="term" value="F:2 iron, 2 sulfur cluster binding"/>
    <property type="evidence" value="ECO:0007669"/>
    <property type="project" value="UniProtKB-KW"/>
</dbReference>
<dbReference type="GO" id="GO:0016491">
    <property type="term" value="F:oxidoreductase activity"/>
    <property type="evidence" value="ECO:0007669"/>
    <property type="project" value="UniProtKB-KW"/>
</dbReference>
<keyword evidence="9" id="KW-0408">Iron</keyword>
<keyword evidence="17" id="KW-0830">Ubiquinone</keyword>
<dbReference type="CDD" id="cd00207">
    <property type="entry name" value="fer2"/>
    <property type="match status" value="1"/>
</dbReference>
<dbReference type="Pfam" id="PF22117">
    <property type="entry name" value="Fer4_Nqo3"/>
    <property type="match status" value="1"/>
</dbReference>
<sequence>MPLLKIDDKEIQVQSGATVLETAEANGIEIPHYCYHPALEVVGSCRMCLVQVEGMPKLQVSCNTFVGDVHPDRKVDGKYDMVVHTQNDLVVQERKNILEFLLLNHPLDCPVCDQAGECYLQDYSFKFGNAHSRFEENKRVRSNEYLGSQIVINHNRCILCSRCVRFTQEISGTSELFVEARGYNTKVAALEEKPLDNLLAGNVADICPVGALLSTDYIHKNRIWNLKKQSSVCQDCSVGCNVDVFSQTNQIFRLTPRENHDVNGYFMCDIGRYGFHRFEEIERVTQPMIREGDSFVSFEWEEAIQETVDRLKRAGGKVAGVTSPYHTNETNFMLGLMVDGILGNLSQIDGEEINYPSGFRISSDRSPNRNGMNDVCPGNVDDLISDIDEQNIRTIYILDDGVDRDFDEVWKSILSKMDFVVVQTYRMTMLAQSANIILPGLAPFEREGTITNDGGRVQWLRPSLPIKGESRADWEILMMALKALDNNAQIFTDVSQVMKKMGEKIPAYKDVSFFNLGDKGLSLNGIASK</sequence>
<dbReference type="Gene3D" id="3.40.50.740">
    <property type="match status" value="1"/>
</dbReference>
<dbReference type="PANTHER" id="PTHR43105:SF10">
    <property type="entry name" value="NADH-QUINONE OXIDOREDUCTASE SUBUNIT G"/>
    <property type="match status" value="1"/>
</dbReference>
<dbReference type="Pfam" id="PF04879">
    <property type="entry name" value="Molybdop_Fe4S4"/>
    <property type="match status" value="1"/>
</dbReference>
<comment type="similarity">
    <text evidence="3">Belongs to the complex I 75 kDa subunit family.</text>
</comment>
<dbReference type="EC" id="1.6.5.3" evidence="17"/>
<dbReference type="Pfam" id="PF10588">
    <property type="entry name" value="NADH-G_4Fe-4S_3"/>
    <property type="match status" value="1"/>
</dbReference>
<dbReference type="PROSITE" id="PS00643">
    <property type="entry name" value="COMPLEX1_75K_3"/>
    <property type="match status" value="1"/>
</dbReference>
<dbReference type="InterPro" id="IPR054351">
    <property type="entry name" value="NADH_UbQ_OxRdtase_ferredoxin"/>
</dbReference>
<dbReference type="SMART" id="SM00926">
    <property type="entry name" value="Molybdop_Fe4S4"/>
    <property type="match status" value="1"/>
</dbReference>
<keyword evidence="6" id="KW-0874">Quinone</keyword>
<dbReference type="Gene3D" id="3.30.70.20">
    <property type="match status" value="1"/>
</dbReference>
<evidence type="ECO:0000259" key="14">
    <source>
        <dbReference type="PROSITE" id="PS51085"/>
    </source>
</evidence>
<dbReference type="GO" id="GO:0046872">
    <property type="term" value="F:metal ion binding"/>
    <property type="evidence" value="ECO:0007669"/>
    <property type="project" value="UniProtKB-KW"/>
</dbReference>
<proteinExistence type="inferred from homology"/>
<keyword evidence="5" id="KW-0001">2Fe-2S</keyword>
<dbReference type="InterPro" id="IPR019574">
    <property type="entry name" value="NADH_UbQ_OxRdtase_Gsu_4Fe4S-bd"/>
</dbReference>
<evidence type="ECO:0000256" key="9">
    <source>
        <dbReference type="ARBA" id="ARBA00023004"/>
    </source>
</evidence>
<evidence type="ECO:0000259" key="15">
    <source>
        <dbReference type="PROSITE" id="PS51669"/>
    </source>
</evidence>
<dbReference type="InterPro" id="IPR006656">
    <property type="entry name" value="Mopterin_OxRdtase"/>
</dbReference>
<evidence type="ECO:0000313" key="17">
    <source>
        <dbReference type="EMBL" id="CUV08903.1"/>
    </source>
</evidence>
<dbReference type="GO" id="GO:0048038">
    <property type="term" value="F:quinone binding"/>
    <property type="evidence" value="ECO:0007669"/>
    <property type="project" value="UniProtKB-KW"/>
</dbReference>
<keyword evidence="12" id="KW-0472">Membrane</keyword>
<evidence type="ECO:0000256" key="2">
    <source>
        <dbReference type="ARBA" id="ARBA00004370"/>
    </source>
</evidence>
<keyword evidence="17" id="KW-0560">Oxidoreductase</keyword>
<dbReference type="InterPro" id="IPR006963">
    <property type="entry name" value="Mopterin_OxRdtase_4Fe-4S_dom"/>
</dbReference>
<feature type="domain" description="4Fe-4S Mo/W bis-MGD-type" evidence="15">
    <location>
        <begin position="226"/>
        <end position="282"/>
    </location>
</feature>
<accession>A0A160VEL4</accession>
<evidence type="ECO:0000256" key="1">
    <source>
        <dbReference type="ARBA" id="ARBA00001966"/>
    </source>
</evidence>
<dbReference type="Pfam" id="PF00384">
    <property type="entry name" value="Molybdopterin"/>
    <property type="match status" value="2"/>
</dbReference>
<keyword evidence="4" id="KW-0004">4Fe-4S</keyword>
<dbReference type="InterPro" id="IPR001041">
    <property type="entry name" value="2Fe-2S_ferredoxin-type"/>
</dbReference>
<dbReference type="Pfam" id="PF13510">
    <property type="entry name" value="Fer2_4"/>
    <property type="match status" value="1"/>
</dbReference>
<comment type="cofactor">
    <cofactor evidence="13">
        <name>[2Fe-2S] cluster</name>
        <dbReference type="ChEBI" id="CHEBI:190135"/>
    </cofactor>
</comment>
<dbReference type="PANTHER" id="PTHR43105">
    <property type="entry name" value="RESPIRATORY NITRATE REDUCTASE"/>
    <property type="match status" value="1"/>
</dbReference>
<dbReference type="InterPro" id="IPR050123">
    <property type="entry name" value="Prok_molybdopt-oxidoreductase"/>
</dbReference>
<evidence type="ECO:0000256" key="6">
    <source>
        <dbReference type="ARBA" id="ARBA00022719"/>
    </source>
</evidence>
<feature type="domain" description="2Fe-2S ferredoxin-type" evidence="14">
    <location>
        <begin position="1"/>
        <end position="89"/>
    </location>
</feature>
<keyword evidence="7" id="KW-0479">Metal-binding</keyword>
<evidence type="ECO:0000256" key="13">
    <source>
        <dbReference type="ARBA" id="ARBA00034078"/>
    </source>
</evidence>
<dbReference type="Gene3D" id="3.10.20.740">
    <property type="match status" value="1"/>
</dbReference>
<dbReference type="PROSITE" id="PS51839">
    <property type="entry name" value="4FE4S_HC3"/>
    <property type="match status" value="1"/>
</dbReference>
<keyword evidence="11" id="KW-0520">NAD</keyword>
<dbReference type="GO" id="GO:0051539">
    <property type="term" value="F:4 iron, 4 sulfur cluster binding"/>
    <property type="evidence" value="ECO:0007669"/>
    <property type="project" value="UniProtKB-KW"/>
</dbReference>
<dbReference type="InterPro" id="IPR000283">
    <property type="entry name" value="NADH_UbQ_OxRdtase_75kDa_su_CS"/>
</dbReference>
<dbReference type="EMBL" id="FAXC01000139">
    <property type="protein sequence ID" value="CUV08903.1"/>
    <property type="molecule type" value="Genomic_DNA"/>
</dbReference>
<dbReference type="PROSITE" id="PS51085">
    <property type="entry name" value="2FE2S_FER_2"/>
    <property type="match status" value="1"/>
</dbReference>
<dbReference type="SUPFAM" id="SSF53706">
    <property type="entry name" value="Formate dehydrogenase/DMSO reductase, domains 1-3"/>
    <property type="match status" value="1"/>
</dbReference>
<organism evidence="17">
    <name type="scientific">hydrothermal vent metagenome</name>
    <dbReference type="NCBI Taxonomy" id="652676"/>
    <lineage>
        <taxon>unclassified sequences</taxon>
        <taxon>metagenomes</taxon>
        <taxon>ecological metagenomes</taxon>
    </lineage>
</organism>
<dbReference type="GO" id="GO:0016020">
    <property type="term" value="C:membrane"/>
    <property type="evidence" value="ECO:0007669"/>
    <property type="project" value="UniProtKB-SubCell"/>
</dbReference>
<dbReference type="FunFam" id="3.30.70.20:FF:000002">
    <property type="entry name" value="NADH-ubiquinone oxidoreductase 75 kDa subunit"/>
    <property type="match status" value="1"/>
</dbReference>
<keyword evidence="10" id="KW-0411">Iron-sulfur</keyword>
<evidence type="ECO:0000256" key="12">
    <source>
        <dbReference type="ARBA" id="ARBA00023136"/>
    </source>
</evidence>
<feature type="domain" description="4Fe-4S His(Cys)3-ligated-type" evidence="16">
    <location>
        <begin position="89"/>
        <end position="128"/>
    </location>
</feature>
<reference evidence="17" key="1">
    <citation type="submission" date="2015-10" db="EMBL/GenBank/DDBJ databases">
        <authorList>
            <person name="Gilbert D.G."/>
        </authorList>
    </citation>
    <scope>NUCLEOTIDE SEQUENCE</scope>
</reference>
<dbReference type="GO" id="GO:0042773">
    <property type="term" value="P:ATP synthesis coupled electron transport"/>
    <property type="evidence" value="ECO:0007669"/>
    <property type="project" value="InterPro"/>
</dbReference>
<name>A0A160VEL4_9ZZZZ</name>
<dbReference type="SUPFAM" id="SSF54292">
    <property type="entry name" value="2Fe-2S ferredoxin-like"/>
    <property type="match status" value="1"/>
</dbReference>
<dbReference type="CDD" id="cd00368">
    <property type="entry name" value="Molybdopterin-Binding"/>
    <property type="match status" value="1"/>
</dbReference>
<gene>
    <name evidence="17" type="ORF">MGWOODY_Mmi2551</name>
</gene>
<dbReference type="FunFam" id="3.10.20.740:FF:000004">
    <property type="entry name" value="NADH-quinone oxidoreductase"/>
    <property type="match status" value="1"/>
</dbReference>
<dbReference type="GO" id="GO:0008137">
    <property type="term" value="F:NADH dehydrogenase (ubiquinone) activity"/>
    <property type="evidence" value="ECO:0007669"/>
    <property type="project" value="InterPro"/>
</dbReference>
<dbReference type="AlphaFoldDB" id="A0A160VEL4"/>